<feature type="non-terminal residue" evidence="2">
    <location>
        <position position="1"/>
    </location>
</feature>
<name>X1E9H4_9ZZZZ</name>
<proteinExistence type="predicted"/>
<sequence>PIFEKDNIYCKLQSPEFISVAVGVIVFVFAACCIIFRLKARPNKSNKKFSLSREISITDELDEHSHVEFFEDDLVNYQQFEDYYEEKKGDGKQLTN</sequence>
<dbReference type="EMBL" id="BART01031730">
    <property type="protein sequence ID" value="GAH16995.1"/>
    <property type="molecule type" value="Genomic_DNA"/>
</dbReference>
<organism evidence="2">
    <name type="scientific">marine sediment metagenome</name>
    <dbReference type="NCBI Taxonomy" id="412755"/>
    <lineage>
        <taxon>unclassified sequences</taxon>
        <taxon>metagenomes</taxon>
        <taxon>ecological metagenomes</taxon>
    </lineage>
</organism>
<feature type="transmembrane region" description="Helical" evidence="1">
    <location>
        <begin position="17"/>
        <end position="38"/>
    </location>
</feature>
<reference evidence="2" key="1">
    <citation type="journal article" date="2014" name="Front. Microbiol.">
        <title>High frequency of phylogenetically diverse reductive dehalogenase-homologous genes in deep subseafloor sedimentary metagenomes.</title>
        <authorList>
            <person name="Kawai M."/>
            <person name="Futagami T."/>
            <person name="Toyoda A."/>
            <person name="Takaki Y."/>
            <person name="Nishi S."/>
            <person name="Hori S."/>
            <person name="Arai W."/>
            <person name="Tsubouchi T."/>
            <person name="Morono Y."/>
            <person name="Uchiyama I."/>
            <person name="Ito T."/>
            <person name="Fujiyama A."/>
            <person name="Inagaki F."/>
            <person name="Takami H."/>
        </authorList>
    </citation>
    <scope>NUCLEOTIDE SEQUENCE</scope>
    <source>
        <strain evidence="2">Expedition CK06-06</strain>
    </source>
</reference>
<keyword evidence="1" id="KW-1133">Transmembrane helix</keyword>
<protein>
    <submittedName>
        <fullName evidence="2">Uncharacterized protein</fullName>
    </submittedName>
</protein>
<comment type="caution">
    <text evidence="2">The sequence shown here is derived from an EMBL/GenBank/DDBJ whole genome shotgun (WGS) entry which is preliminary data.</text>
</comment>
<evidence type="ECO:0000313" key="2">
    <source>
        <dbReference type="EMBL" id="GAH16995.1"/>
    </source>
</evidence>
<gene>
    <name evidence="2" type="ORF">S01H4_55045</name>
</gene>
<keyword evidence="1" id="KW-0812">Transmembrane</keyword>
<evidence type="ECO:0000256" key="1">
    <source>
        <dbReference type="SAM" id="Phobius"/>
    </source>
</evidence>
<accession>X1E9H4</accession>
<dbReference type="AlphaFoldDB" id="X1E9H4"/>
<keyword evidence="1" id="KW-0472">Membrane</keyword>